<reference evidence="3 4" key="1">
    <citation type="submission" date="2019-10" db="EMBL/GenBank/DDBJ databases">
        <title>Description of Paenibacillus humi sp. nov.</title>
        <authorList>
            <person name="Carlier A."/>
            <person name="Qi S."/>
        </authorList>
    </citation>
    <scope>NUCLEOTIDE SEQUENCE [LARGE SCALE GENOMIC DNA]</scope>
    <source>
        <strain evidence="3 4">LMG 31461</strain>
    </source>
</reference>
<evidence type="ECO:0000256" key="2">
    <source>
        <dbReference type="SAM" id="Phobius"/>
    </source>
</evidence>
<name>A0ABX1X3H1_9BACL</name>
<keyword evidence="2" id="KW-1133">Transmembrane helix</keyword>
<sequence>MYDLLYRNYRLYLRHPTETGGKMSSFEGRLAMRQRRRALILQPIKWILLLGVVGSGSVYGLSAAGFIEWNSEHKLESLMFWKDTDHASTKGTALAAGVDKESAKPSVNPVATPTTTATASPTAVPVSTPISTAATTSSDKTSTTGLQVISQAQSIVAVNANEKSWLEQVGMIKIESGKLFSFQAWLTEVSKGKVPEKKEDELSHVASLMYEAALRAGMQVGERYPHQDNPAYAAAGFDVNFQSELKDLTFYNSIGVPITVGVIYNGETPVVTFNGKPKTDWKAPKITVSKEVFAPESIVLTDFTLAGQGDKRSEGQSGLLVKVFADVKNDGKNELIYKDYYAPHPIVIAKAPTAEELKSP</sequence>
<comment type="caution">
    <text evidence="3">The sequence shown here is derived from an EMBL/GenBank/DDBJ whole genome shotgun (WGS) entry which is preliminary data.</text>
</comment>
<evidence type="ECO:0000256" key="1">
    <source>
        <dbReference type="SAM" id="MobiDB-lite"/>
    </source>
</evidence>
<keyword evidence="2" id="KW-0472">Membrane</keyword>
<dbReference type="EMBL" id="WHNY01000006">
    <property type="protein sequence ID" value="NOU62953.1"/>
    <property type="molecule type" value="Genomic_DNA"/>
</dbReference>
<accession>A0ABX1X3H1</accession>
<organism evidence="3 4">
    <name type="scientific">Paenibacillus plantarum</name>
    <dbReference type="NCBI Taxonomy" id="2654975"/>
    <lineage>
        <taxon>Bacteria</taxon>
        <taxon>Bacillati</taxon>
        <taxon>Bacillota</taxon>
        <taxon>Bacilli</taxon>
        <taxon>Bacillales</taxon>
        <taxon>Paenibacillaceae</taxon>
        <taxon>Paenibacillus</taxon>
    </lineage>
</organism>
<evidence type="ECO:0000313" key="4">
    <source>
        <dbReference type="Proteomes" id="UP000653578"/>
    </source>
</evidence>
<proteinExistence type="predicted"/>
<dbReference type="Proteomes" id="UP000653578">
    <property type="component" value="Unassembled WGS sequence"/>
</dbReference>
<evidence type="ECO:0000313" key="3">
    <source>
        <dbReference type="EMBL" id="NOU62953.1"/>
    </source>
</evidence>
<dbReference type="Pfam" id="PF04294">
    <property type="entry name" value="VanW"/>
    <property type="match status" value="1"/>
</dbReference>
<gene>
    <name evidence="3" type="ORF">GC096_02690</name>
</gene>
<keyword evidence="4" id="KW-1185">Reference proteome</keyword>
<protein>
    <submittedName>
        <fullName evidence="3">Uncharacterized protein</fullName>
    </submittedName>
</protein>
<feature type="transmembrane region" description="Helical" evidence="2">
    <location>
        <begin position="46"/>
        <end position="67"/>
    </location>
</feature>
<feature type="region of interest" description="Disordered" evidence="1">
    <location>
        <begin position="97"/>
        <end position="142"/>
    </location>
</feature>
<keyword evidence="2" id="KW-0812">Transmembrane</keyword>
<feature type="compositionally biased region" description="Low complexity" evidence="1">
    <location>
        <begin position="105"/>
        <end position="142"/>
    </location>
</feature>
<dbReference type="InterPro" id="IPR007391">
    <property type="entry name" value="Vancomycin_resist_VanW"/>
</dbReference>